<dbReference type="PANTHER" id="PTHR14068">
    <property type="entry name" value="EUKARYOTIC TRANSLATION INITIATION FACTOR 3 EIF3 -RELATED"/>
    <property type="match status" value="1"/>
</dbReference>
<comment type="function">
    <text evidence="6">Component of the eukaryotic translation initiation factor 3 (eIF-3) complex, which is involved in protein synthesis and, together with other initiation factors, stimulates binding of mRNA and methionyl-tRNAi to the 40S ribosome.</text>
</comment>
<gene>
    <name evidence="9" type="ORF">RHGRI_010159</name>
</gene>
<feature type="compositionally biased region" description="Acidic residues" evidence="7">
    <location>
        <begin position="636"/>
        <end position="647"/>
    </location>
</feature>
<dbReference type="GO" id="GO:0005852">
    <property type="term" value="C:eukaryotic translation initiation factor 3 complex"/>
    <property type="evidence" value="ECO:0007669"/>
    <property type="project" value="UniProtKB-UniRule"/>
</dbReference>
<dbReference type="FunFam" id="2.130.10.10:FF:000286">
    <property type="entry name" value="Eukaryotic translation initiation factor 3 subunit B"/>
    <property type="match status" value="1"/>
</dbReference>
<dbReference type="InterPro" id="IPR015943">
    <property type="entry name" value="WD40/YVTN_repeat-like_dom_sf"/>
</dbReference>
<comment type="subunit">
    <text evidence="5 6">Component of the eukaryotic translation initiation factor 3 (eIF-3) complex.</text>
</comment>
<evidence type="ECO:0000313" key="10">
    <source>
        <dbReference type="Proteomes" id="UP000823749"/>
    </source>
</evidence>
<dbReference type="GO" id="GO:0003723">
    <property type="term" value="F:RNA binding"/>
    <property type="evidence" value="ECO:0007669"/>
    <property type="project" value="UniProtKB-UniRule"/>
</dbReference>
<dbReference type="Proteomes" id="UP000823749">
    <property type="component" value="Chromosome 4"/>
</dbReference>
<evidence type="ECO:0000256" key="6">
    <source>
        <dbReference type="PIRNR" id="PIRNR036424"/>
    </source>
</evidence>
<keyword evidence="3 5" id="KW-0694">RNA-binding</keyword>
<dbReference type="GO" id="GO:0003743">
    <property type="term" value="F:translation initiation factor activity"/>
    <property type="evidence" value="ECO:0007669"/>
    <property type="project" value="UniProtKB-UniRule"/>
</dbReference>
<evidence type="ECO:0000256" key="1">
    <source>
        <dbReference type="ARBA" id="ARBA00022490"/>
    </source>
</evidence>
<dbReference type="Pfam" id="PF08662">
    <property type="entry name" value="eIF2A"/>
    <property type="match status" value="1"/>
</dbReference>
<accession>A0AAV6KHG1</accession>
<organism evidence="9 10">
    <name type="scientific">Rhododendron griersonianum</name>
    <dbReference type="NCBI Taxonomy" id="479676"/>
    <lineage>
        <taxon>Eukaryota</taxon>
        <taxon>Viridiplantae</taxon>
        <taxon>Streptophyta</taxon>
        <taxon>Embryophyta</taxon>
        <taxon>Tracheophyta</taxon>
        <taxon>Spermatophyta</taxon>
        <taxon>Magnoliopsida</taxon>
        <taxon>eudicotyledons</taxon>
        <taxon>Gunneridae</taxon>
        <taxon>Pentapetalae</taxon>
        <taxon>asterids</taxon>
        <taxon>Ericales</taxon>
        <taxon>Ericaceae</taxon>
        <taxon>Ericoideae</taxon>
        <taxon>Rhodoreae</taxon>
        <taxon>Rhododendron</taxon>
    </lineage>
</organism>
<keyword evidence="2 5" id="KW-0396">Initiation factor</keyword>
<comment type="function">
    <text evidence="5">RNA-binding component of the eukaryotic translation initiation factor 3 (eIF-3) complex, which is involved in protein synthesis of a specialized repertoire of mRNAs and, together with other initiation factors, stimulates binding of mRNA and methionyl-tRNAi to the 40S ribosome. The eIF-3 complex specifically targets and initiates translation of a subset of mRNAs involved in cell proliferation.</text>
</comment>
<feature type="domain" description="Translation initiation factor beta propellor-like" evidence="8">
    <location>
        <begin position="406"/>
        <end position="556"/>
    </location>
</feature>
<evidence type="ECO:0000259" key="8">
    <source>
        <dbReference type="Pfam" id="PF08662"/>
    </source>
</evidence>
<dbReference type="PANTHER" id="PTHR14068:SF0">
    <property type="entry name" value="EUKARYOTIC TRANSLATION INITIATION FACTOR 3 SUBUNIT B"/>
    <property type="match status" value="1"/>
</dbReference>
<feature type="compositionally biased region" description="Acidic residues" evidence="7">
    <location>
        <begin position="38"/>
        <end position="50"/>
    </location>
</feature>
<name>A0AAV6KHG1_9ERIC</name>
<dbReference type="InterPro" id="IPR011400">
    <property type="entry name" value="EIF3B"/>
</dbReference>
<dbReference type="FunFam" id="2.130.10.10:FF:000260">
    <property type="entry name" value="Eukaryotic translation initiation factor 3 subunit B"/>
    <property type="match status" value="1"/>
</dbReference>
<dbReference type="SUPFAM" id="SSF82171">
    <property type="entry name" value="DPP6 N-terminal domain-like"/>
    <property type="match status" value="1"/>
</dbReference>
<dbReference type="InterPro" id="IPR013979">
    <property type="entry name" value="TIF_beta_prop-like"/>
</dbReference>
<proteinExistence type="inferred from homology"/>
<comment type="similarity">
    <text evidence="5 6">Belongs to the eIF-3 subunit B family.</text>
</comment>
<protein>
    <recommendedName>
        <fullName evidence="5 6">Eukaryotic translation initiation factor 3 subunit B</fullName>
        <shortName evidence="5 6">eIF3b</shortName>
    </recommendedName>
    <alternativeName>
        <fullName evidence="5">eIF-3-eta</fullName>
    </alternativeName>
    <alternativeName>
        <fullName evidence="5">eIF3 p110</fullName>
    </alternativeName>
</protein>
<feature type="region of interest" description="Disordered" evidence="7">
    <location>
        <begin position="1"/>
        <end position="58"/>
    </location>
</feature>
<evidence type="ECO:0000256" key="3">
    <source>
        <dbReference type="ARBA" id="ARBA00022884"/>
    </source>
</evidence>
<evidence type="ECO:0000256" key="2">
    <source>
        <dbReference type="ARBA" id="ARBA00022540"/>
    </source>
</evidence>
<keyword evidence="1 5" id="KW-0963">Cytoplasm</keyword>
<comment type="caution">
    <text evidence="9">The sequence shown here is derived from an EMBL/GenBank/DDBJ whole genome shotgun (WGS) entry which is preliminary data.</text>
</comment>
<dbReference type="AlphaFoldDB" id="A0AAV6KHG1"/>
<evidence type="ECO:0000313" key="9">
    <source>
        <dbReference type="EMBL" id="KAG5551977.1"/>
    </source>
</evidence>
<dbReference type="GO" id="GO:0031369">
    <property type="term" value="F:translation initiation factor binding"/>
    <property type="evidence" value="ECO:0007669"/>
    <property type="project" value="InterPro"/>
</dbReference>
<dbReference type="GO" id="GO:0033290">
    <property type="term" value="C:eukaryotic 48S preinitiation complex"/>
    <property type="evidence" value="ECO:0007669"/>
    <property type="project" value="UniProtKB-UniRule"/>
</dbReference>
<dbReference type="GO" id="GO:0001732">
    <property type="term" value="P:formation of cytoplasmic translation initiation complex"/>
    <property type="evidence" value="ECO:0007669"/>
    <property type="project" value="UniProtKB-UniRule"/>
</dbReference>
<evidence type="ECO:0000256" key="4">
    <source>
        <dbReference type="ARBA" id="ARBA00022917"/>
    </source>
</evidence>
<keyword evidence="4 5" id="KW-0648">Protein biosynthesis</keyword>
<dbReference type="Gene3D" id="2.130.10.10">
    <property type="entry name" value="YVTN repeat-like/Quinoprotein amine dehydrogenase"/>
    <property type="match status" value="2"/>
</dbReference>
<comment type="subcellular location">
    <subcellularLocation>
        <location evidence="5 6">Cytoplasm</location>
    </subcellularLocation>
</comment>
<reference evidence="9" key="1">
    <citation type="submission" date="2020-08" db="EMBL/GenBank/DDBJ databases">
        <title>Plant Genome Project.</title>
        <authorList>
            <person name="Zhang R.-G."/>
        </authorList>
    </citation>
    <scope>NUCLEOTIDE SEQUENCE</scope>
    <source>
        <strain evidence="9">WSP0</strain>
        <tissue evidence="9">Leaf</tissue>
    </source>
</reference>
<feature type="region of interest" description="Disordered" evidence="7">
    <location>
        <begin position="627"/>
        <end position="647"/>
    </location>
</feature>
<dbReference type="HAMAP" id="MF_03001">
    <property type="entry name" value="eIF3b"/>
    <property type="match status" value="1"/>
</dbReference>
<evidence type="ECO:0000256" key="7">
    <source>
        <dbReference type="SAM" id="MobiDB-lite"/>
    </source>
</evidence>
<keyword evidence="10" id="KW-1185">Reference proteome</keyword>
<dbReference type="EMBL" id="JACTNZ010000004">
    <property type="protein sequence ID" value="KAG5551977.1"/>
    <property type="molecule type" value="Genomic_DNA"/>
</dbReference>
<sequence>MASSVSTFHAFPDVHRRDPWPGEVDSDQAEFTACCSGSDDDDQDLNEDDPSPALDTGFGNTIIVDTRPVIQTKKHDKLRGVIQEICSRMGVIKEDGGGEAELAREKLHNYRLGSNTLAVNMFDDIEKYMNVPDEWAGPPEYKPYVPGENLQLWLTDEMARDQFVIRSGSDIEVLWNDARHLKPEPVYKRQFWTESSVQWSPLGTYLATVHRQGAAVWGGASFNQLMKYSHPQVKLMDFSPGEIFLVTYSSHEPSNPGDTHRVVLNIFNVRTGKVMRDFKGSADEFAVVGTQGVTGVSWPIFRWGGGKDDKYFARIGKSAISVYETDTFTLIDKKSIKVENVMDISWSPTDPILALFVPELCEGNQPARVSLIQIPGKDELRQKNLFSVSDCKMYWQSSGEYLAVKVLELENKNDKIIAFAWEPKGPRFAVIHGNSPKPDISFYSMHSSTHNAGRVSKLTTLKGKQANALYWSPAGRFILLAGLKGFNGQLEFYNVDELETMATSEHFMATDVEWDPTGRYVATSVTSVHEMENGFNIWSFNGKLLYRILKDNFFQFLWRPRPPSFLSPEKDEEITKNLKKYSKKYEAEDQDVSLLLSKQDREKWKMLKGEWERMVNKWKRLHEEEKSERQWLRDEEASDGEEEYEAKEVEVEEFLDVSDEVPSFE</sequence>
<dbReference type="PIRSF" id="PIRSF036424">
    <property type="entry name" value="eIF3b"/>
    <property type="match status" value="1"/>
</dbReference>
<evidence type="ECO:0000256" key="5">
    <source>
        <dbReference type="HAMAP-Rule" id="MF_03001"/>
    </source>
</evidence>
<dbReference type="GO" id="GO:0016282">
    <property type="term" value="C:eukaryotic 43S preinitiation complex"/>
    <property type="evidence" value="ECO:0007669"/>
    <property type="project" value="UniProtKB-UniRule"/>
</dbReference>